<name>A0ABW5SE57_9FLAO</name>
<keyword evidence="7" id="KW-0051">Antiviral defense</keyword>
<dbReference type="EMBL" id="JBHULZ010000038">
    <property type="protein sequence ID" value="MFD2697793.1"/>
    <property type="molecule type" value="Genomic_DNA"/>
</dbReference>
<reference evidence="12" key="1">
    <citation type="journal article" date="2019" name="Int. J. Syst. Evol. Microbiol.">
        <title>The Global Catalogue of Microorganisms (GCM) 10K type strain sequencing project: providing services to taxonomists for standard genome sequencing and annotation.</title>
        <authorList>
            <consortium name="The Broad Institute Genomics Platform"/>
            <consortium name="The Broad Institute Genome Sequencing Center for Infectious Disease"/>
            <person name="Wu L."/>
            <person name="Ma J."/>
        </authorList>
    </citation>
    <scope>NUCLEOTIDE SEQUENCE [LARGE SCALE GENOMIC DNA]</scope>
    <source>
        <strain evidence="12">KCTC 42255</strain>
    </source>
</reference>
<dbReference type="CDD" id="cd01651">
    <property type="entry name" value="RT_G2_intron"/>
    <property type="match status" value="1"/>
</dbReference>
<dbReference type="PANTHER" id="PTHR34047:SF3">
    <property type="entry name" value="BLR2052 PROTEIN"/>
    <property type="match status" value="1"/>
</dbReference>
<dbReference type="NCBIfam" id="TIGR04416">
    <property type="entry name" value="group_II_RT_mat"/>
    <property type="match status" value="1"/>
</dbReference>
<evidence type="ECO:0000259" key="10">
    <source>
        <dbReference type="PROSITE" id="PS50878"/>
    </source>
</evidence>
<dbReference type="PANTHER" id="PTHR34047">
    <property type="entry name" value="NUCLEAR INTRON MATURASE 1, MITOCHONDRIAL-RELATED"/>
    <property type="match status" value="1"/>
</dbReference>
<sequence length="384" mass="45305">MIFEEKQKSQPIDKRQVREAFQKVRSNGGASGVDKMSIKEVSLQARKYLYPVWNRLASGSYYPKAVREVAIPKFDGRVRKLGIPTVQDRTAQMVIREELETIADKHFSASSYGYRPHKSAHQAIRQCRENCMKMDWAIDLDIKSFFDEIDHELMMKALSRFTDKKHIHLYVKRWLEAPIQKKDGTIEKRVKGTPQGGVISPLLANIFLHFVFDKWLEKYHPQVKFERYADDFSIYLRSKKAAKRVGNSIYKFLRDKLQFPINREKSGIRKPLDFQVLRFGFVPTYKKGEKGKYQLVAGLSKWKEFEAKLKHLTKKTIPANFEECIQRINLLLRGWINYFKPTSIQGKLKKLEEWLRNRLRYCIWSRSFGRKSPNENGKILFDWV</sequence>
<evidence type="ECO:0000256" key="2">
    <source>
        <dbReference type="ARBA" id="ARBA00022679"/>
    </source>
</evidence>
<comment type="catalytic activity">
    <reaction evidence="9">
        <text>DNA(n) + a 2'-deoxyribonucleoside 5'-triphosphate = DNA(n+1) + diphosphate</text>
        <dbReference type="Rhea" id="RHEA:22508"/>
        <dbReference type="Rhea" id="RHEA-COMP:17339"/>
        <dbReference type="Rhea" id="RHEA-COMP:17340"/>
        <dbReference type="ChEBI" id="CHEBI:33019"/>
        <dbReference type="ChEBI" id="CHEBI:61560"/>
        <dbReference type="ChEBI" id="CHEBI:173112"/>
        <dbReference type="EC" id="2.7.7.49"/>
    </reaction>
</comment>
<comment type="caution">
    <text evidence="11">The sequence shown here is derived from an EMBL/GenBank/DDBJ whole genome shotgun (WGS) entry which is preliminary data.</text>
</comment>
<dbReference type="GO" id="GO:0003964">
    <property type="term" value="F:RNA-directed DNA polymerase activity"/>
    <property type="evidence" value="ECO:0007669"/>
    <property type="project" value="UniProtKB-KW"/>
</dbReference>
<dbReference type="PROSITE" id="PS50878">
    <property type="entry name" value="RT_POL"/>
    <property type="match status" value="1"/>
</dbReference>
<dbReference type="Proteomes" id="UP001597357">
    <property type="component" value="Unassembled WGS sequence"/>
</dbReference>
<keyword evidence="3 11" id="KW-0548">Nucleotidyltransferase</keyword>
<evidence type="ECO:0000313" key="11">
    <source>
        <dbReference type="EMBL" id="MFD2697793.1"/>
    </source>
</evidence>
<keyword evidence="12" id="KW-1185">Reference proteome</keyword>
<evidence type="ECO:0000256" key="1">
    <source>
        <dbReference type="ARBA" id="ARBA00012493"/>
    </source>
</evidence>
<evidence type="ECO:0000256" key="6">
    <source>
        <dbReference type="ARBA" id="ARBA00022918"/>
    </source>
</evidence>
<dbReference type="InterPro" id="IPR030931">
    <property type="entry name" value="Group_II_RT_mat"/>
</dbReference>
<evidence type="ECO:0000256" key="3">
    <source>
        <dbReference type="ARBA" id="ARBA00022695"/>
    </source>
</evidence>
<keyword evidence="4" id="KW-0479">Metal-binding</keyword>
<protein>
    <recommendedName>
        <fullName evidence="1">RNA-directed DNA polymerase</fullName>
        <ecNumber evidence="1">2.7.7.49</ecNumber>
    </recommendedName>
</protein>
<proteinExistence type="inferred from homology"/>
<evidence type="ECO:0000256" key="4">
    <source>
        <dbReference type="ARBA" id="ARBA00022723"/>
    </source>
</evidence>
<keyword evidence="6 11" id="KW-0695">RNA-directed DNA polymerase</keyword>
<evidence type="ECO:0000256" key="8">
    <source>
        <dbReference type="ARBA" id="ARBA00034120"/>
    </source>
</evidence>
<dbReference type="Pfam" id="PF08388">
    <property type="entry name" value="GIIM"/>
    <property type="match status" value="1"/>
</dbReference>
<keyword evidence="2 11" id="KW-0808">Transferase</keyword>
<dbReference type="InterPro" id="IPR000477">
    <property type="entry name" value="RT_dom"/>
</dbReference>
<accession>A0ABW5SE57</accession>
<organism evidence="11 12">
    <name type="scientific">Mesonia sediminis</name>
    <dbReference type="NCBI Taxonomy" id="1703946"/>
    <lineage>
        <taxon>Bacteria</taxon>
        <taxon>Pseudomonadati</taxon>
        <taxon>Bacteroidota</taxon>
        <taxon>Flavobacteriia</taxon>
        <taxon>Flavobacteriales</taxon>
        <taxon>Flavobacteriaceae</taxon>
        <taxon>Mesonia</taxon>
    </lineage>
</organism>
<dbReference type="EC" id="2.7.7.49" evidence="1"/>
<dbReference type="Pfam" id="PF00078">
    <property type="entry name" value="RVT_1"/>
    <property type="match status" value="1"/>
</dbReference>
<evidence type="ECO:0000313" key="12">
    <source>
        <dbReference type="Proteomes" id="UP001597357"/>
    </source>
</evidence>
<evidence type="ECO:0000256" key="9">
    <source>
        <dbReference type="ARBA" id="ARBA00048173"/>
    </source>
</evidence>
<dbReference type="PRINTS" id="PR00866">
    <property type="entry name" value="RNADNAPOLMS"/>
</dbReference>
<evidence type="ECO:0000256" key="7">
    <source>
        <dbReference type="ARBA" id="ARBA00023118"/>
    </source>
</evidence>
<dbReference type="RefSeq" id="WP_379046312.1">
    <property type="nucleotide sequence ID" value="NZ_JBHULZ010000038.1"/>
</dbReference>
<feature type="domain" description="Reverse transcriptase" evidence="10">
    <location>
        <begin position="52"/>
        <end position="279"/>
    </location>
</feature>
<comment type="similarity">
    <text evidence="8">Belongs to the bacterial reverse transcriptase family.</text>
</comment>
<dbReference type="InterPro" id="IPR043502">
    <property type="entry name" value="DNA/RNA_pol_sf"/>
</dbReference>
<evidence type="ECO:0000256" key="5">
    <source>
        <dbReference type="ARBA" id="ARBA00022842"/>
    </source>
</evidence>
<dbReference type="InterPro" id="IPR000123">
    <property type="entry name" value="Reverse_transcriptase_msDNA"/>
</dbReference>
<dbReference type="InterPro" id="IPR051083">
    <property type="entry name" value="GrpII_Intron_Splice-Mob/Def"/>
</dbReference>
<gene>
    <name evidence="11" type="primary">ltrA</name>
    <name evidence="11" type="ORF">ACFSQ0_07295</name>
</gene>
<keyword evidence="5" id="KW-0460">Magnesium</keyword>
<dbReference type="InterPro" id="IPR013597">
    <property type="entry name" value="Mat_intron_G2"/>
</dbReference>
<dbReference type="SUPFAM" id="SSF56672">
    <property type="entry name" value="DNA/RNA polymerases"/>
    <property type="match status" value="1"/>
</dbReference>